<dbReference type="Proteomes" id="UP000279236">
    <property type="component" value="Unassembled WGS sequence"/>
</dbReference>
<comment type="subcellular location">
    <subcellularLocation>
        <location evidence="1">Endoplasmic reticulum</location>
    </subcellularLocation>
</comment>
<keyword evidence="7" id="KW-0560">Oxidoreductase</keyword>
<dbReference type="GO" id="GO:0047560">
    <property type="term" value="F:3-dehydrosphinganine reductase activity"/>
    <property type="evidence" value="ECO:0007669"/>
    <property type="project" value="UniProtKB-EC"/>
</dbReference>
<evidence type="ECO:0000256" key="7">
    <source>
        <dbReference type="ARBA" id="ARBA00023002"/>
    </source>
</evidence>
<evidence type="ECO:0000256" key="3">
    <source>
        <dbReference type="ARBA" id="ARBA00004991"/>
    </source>
</evidence>
<name>A0A427XGE9_9TREE</name>
<dbReference type="GO" id="GO:0030148">
    <property type="term" value="P:sphingolipid biosynthetic process"/>
    <property type="evidence" value="ECO:0007669"/>
    <property type="project" value="InterPro"/>
</dbReference>
<evidence type="ECO:0000256" key="10">
    <source>
        <dbReference type="ARBA" id="ARBA00044737"/>
    </source>
</evidence>
<evidence type="ECO:0000256" key="12">
    <source>
        <dbReference type="SAM" id="Phobius"/>
    </source>
</evidence>
<dbReference type="AlphaFoldDB" id="A0A427XGE9"/>
<proteinExistence type="predicted"/>
<keyword evidence="6" id="KW-0746">Sphingolipid metabolism</keyword>
<comment type="catalytic activity">
    <reaction evidence="11">
        <text>sphinganine + NADP(+) = 3-oxosphinganine + NADPH + H(+)</text>
        <dbReference type="Rhea" id="RHEA:22640"/>
        <dbReference type="ChEBI" id="CHEBI:15378"/>
        <dbReference type="ChEBI" id="CHEBI:57783"/>
        <dbReference type="ChEBI" id="CHEBI:57817"/>
        <dbReference type="ChEBI" id="CHEBI:58299"/>
        <dbReference type="ChEBI" id="CHEBI:58349"/>
        <dbReference type="EC" id="1.1.1.102"/>
    </reaction>
    <physiologicalReaction direction="right-to-left" evidence="11">
        <dbReference type="Rhea" id="RHEA:22642"/>
    </physiologicalReaction>
</comment>
<keyword evidence="14" id="KW-1185">Reference proteome</keyword>
<keyword evidence="12" id="KW-0472">Membrane</keyword>
<dbReference type="SUPFAM" id="SSF51735">
    <property type="entry name" value="NAD(P)-binding Rossmann-fold domains"/>
    <property type="match status" value="1"/>
</dbReference>
<keyword evidence="5" id="KW-0521">NADP</keyword>
<dbReference type="PANTHER" id="PTHR43550">
    <property type="entry name" value="3-KETODIHYDROSPHINGOSINE REDUCTASE"/>
    <property type="match status" value="1"/>
</dbReference>
<dbReference type="CDD" id="cd08939">
    <property type="entry name" value="KDSR-like_SDR_c"/>
    <property type="match status" value="1"/>
</dbReference>
<gene>
    <name evidence="13" type="primary">TSC10</name>
    <name evidence="13" type="ORF">EHS24_002973</name>
</gene>
<dbReference type="GO" id="GO:0006666">
    <property type="term" value="P:3-keto-sphinganine metabolic process"/>
    <property type="evidence" value="ECO:0007669"/>
    <property type="project" value="InterPro"/>
</dbReference>
<keyword evidence="12" id="KW-0812">Transmembrane</keyword>
<dbReference type="EMBL" id="RSCE01000014">
    <property type="protein sequence ID" value="RSH77902.1"/>
    <property type="molecule type" value="Genomic_DNA"/>
</dbReference>
<dbReference type="PRINTS" id="PR00081">
    <property type="entry name" value="GDHRDH"/>
</dbReference>
<evidence type="ECO:0000256" key="6">
    <source>
        <dbReference type="ARBA" id="ARBA00022919"/>
    </source>
</evidence>
<dbReference type="PANTHER" id="PTHR43550:SF3">
    <property type="entry name" value="3-KETODIHYDROSPHINGOSINE REDUCTASE"/>
    <property type="match status" value="1"/>
</dbReference>
<dbReference type="STRING" id="105984.A0A427XGE9"/>
<comment type="pathway">
    <text evidence="2">Lipid metabolism; sphingolipid metabolism.</text>
</comment>
<evidence type="ECO:0000256" key="5">
    <source>
        <dbReference type="ARBA" id="ARBA00022857"/>
    </source>
</evidence>
<evidence type="ECO:0000256" key="1">
    <source>
        <dbReference type="ARBA" id="ARBA00004240"/>
    </source>
</evidence>
<reference evidence="13 14" key="1">
    <citation type="submission" date="2018-11" db="EMBL/GenBank/DDBJ databases">
        <title>Genome sequence of Apiotrichum porosum DSM 27194.</title>
        <authorList>
            <person name="Aliyu H."/>
            <person name="Gorte O."/>
            <person name="Ochsenreither K."/>
        </authorList>
    </citation>
    <scope>NUCLEOTIDE SEQUENCE [LARGE SCALE GENOMIC DNA]</scope>
    <source>
        <strain evidence="13 14">DSM 27194</strain>
    </source>
</reference>
<protein>
    <recommendedName>
        <fullName evidence="9">3-dehydrosphinganine reductase</fullName>
        <ecNumber evidence="9">1.1.1.102</ecNumber>
    </recommendedName>
</protein>
<dbReference type="RefSeq" id="XP_028473049.1">
    <property type="nucleotide sequence ID" value="XM_028618682.1"/>
</dbReference>
<evidence type="ECO:0000256" key="9">
    <source>
        <dbReference type="ARBA" id="ARBA00026112"/>
    </source>
</evidence>
<evidence type="ECO:0000256" key="8">
    <source>
        <dbReference type="ARBA" id="ARBA00023098"/>
    </source>
</evidence>
<dbReference type="GO" id="GO:0005789">
    <property type="term" value="C:endoplasmic reticulum membrane"/>
    <property type="evidence" value="ECO:0007669"/>
    <property type="project" value="TreeGrafter"/>
</dbReference>
<keyword evidence="4" id="KW-0256">Endoplasmic reticulum</keyword>
<comment type="pathway">
    <text evidence="3">Sphingolipid metabolism.</text>
</comment>
<keyword evidence="8" id="KW-0443">Lipid metabolism</keyword>
<dbReference type="GeneID" id="39587516"/>
<evidence type="ECO:0000256" key="4">
    <source>
        <dbReference type="ARBA" id="ARBA00022824"/>
    </source>
</evidence>
<dbReference type="Gene3D" id="3.40.50.720">
    <property type="entry name" value="NAD(P)-binding Rossmann-like Domain"/>
    <property type="match status" value="1"/>
</dbReference>
<dbReference type="InterPro" id="IPR002347">
    <property type="entry name" value="SDR_fam"/>
</dbReference>
<dbReference type="InterPro" id="IPR036291">
    <property type="entry name" value="NAD(P)-bd_dom_sf"/>
</dbReference>
<dbReference type="OrthoDB" id="10267115at2759"/>
<comment type="function">
    <text evidence="10">Catalyzes the reduction of 3'-oxosphinganine (3-ketodihydrosphingosine/KDS) to sphinganine (dihydrosphingosine/DHS), the second step of de novo sphingolipid biosynthesis.</text>
</comment>
<keyword evidence="12" id="KW-1133">Transmembrane helix</keyword>
<organism evidence="13 14">
    <name type="scientific">Apiotrichum porosum</name>
    <dbReference type="NCBI Taxonomy" id="105984"/>
    <lineage>
        <taxon>Eukaryota</taxon>
        <taxon>Fungi</taxon>
        <taxon>Dikarya</taxon>
        <taxon>Basidiomycota</taxon>
        <taxon>Agaricomycotina</taxon>
        <taxon>Tremellomycetes</taxon>
        <taxon>Trichosporonales</taxon>
        <taxon>Trichosporonaceae</taxon>
        <taxon>Apiotrichum</taxon>
    </lineage>
</organism>
<comment type="caution">
    <text evidence="13">The sequence shown here is derived from an EMBL/GenBank/DDBJ whole genome shotgun (WGS) entry which is preliminary data.</text>
</comment>
<evidence type="ECO:0000256" key="2">
    <source>
        <dbReference type="ARBA" id="ARBA00004760"/>
    </source>
</evidence>
<sequence>MCTITSRLTEPYVLATAVAVLAVLVSTLAMGLFSRSTSFDPRGKFCYVPGGSAGLGKALAEDLVRRGAHVVIVARDASRSADTIAGLKKLAGGDAERKLFAVSADLTSQEASEAALAEACAAFGGRAPDYVFLCAGFSKPQLFVNATAADLKSGLDGVYWVSAWTAHAVVKMMVKQRVKGTITFVSSFVGYAAIAGYSPYAPGKFALRGLADSLRAEMFLHDIKVHLYMPAGILSPGYENEQKTKHAITKKIEESDTPISPEAAVRYLVRGIEKGNYQITNDFMTDMVRVATAGPVPWNGPLDLVYSALSAIVMPIFRQVVDGTVRSSKKSVEEELQAQGFFDN</sequence>
<evidence type="ECO:0000313" key="13">
    <source>
        <dbReference type="EMBL" id="RSH77902.1"/>
    </source>
</evidence>
<accession>A0A427XGE9</accession>
<feature type="transmembrane region" description="Helical" evidence="12">
    <location>
        <begin position="12"/>
        <end position="33"/>
    </location>
</feature>
<dbReference type="Pfam" id="PF00106">
    <property type="entry name" value="adh_short"/>
    <property type="match status" value="1"/>
</dbReference>
<evidence type="ECO:0000256" key="11">
    <source>
        <dbReference type="ARBA" id="ARBA00048930"/>
    </source>
</evidence>
<evidence type="ECO:0000313" key="14">
    <source>
        <dbReference type="Proteomes" id="UP000279236"/>
    </source>
</evidence>
<dbReference type="EC" id="1.1.1.102" evidence="9"/>
<dbReference type="InterPro" id="IPR045022">
    <property type="entry name" value="KDSR-like"/>
</dbReference>